<evidence type="ECO:0000256" key="1">
    <source>
        <dbReference type="ARBA" id="ARBA00022729"/>
    </source>
</evidence>
<protein>
    <recommendedName>
        <fullName evidence="3">Secretion system C-terminal sorting domain-containing protein</fullName>
    </recommendedName>
</protein>
<evidence type="ECO:0000256" key="2">
    <source>
        <dbReference type="SAM" id="SignalP"/>
    </source>
</evidence>
<organism evidence="4 5">
    <name type="scientific">Polaribacter porphyrae</name>
    <dbReference type="NCBI Taxonomy" id="1137780"/>
    <lineage>
        <taxon>Bacteria</taxon>
        <taxon>Pseudomonadati</taxon>
        <taxon>Bacteroidota</taxon>
        <taxon>Flavobacteriia</taxon>
        <taxon>Flavobacteriales</taxon>
        <taxon>Flavobacteriaceae</taxon>
    </lineage>
</organism>
<name>A0A2S7WPN5_9FLAO</name>
<keyword evidence="5" id="KW-1185">Reference proteome</keyword>
<dbReference type="AlphaFoldDB" id="A0A2S7WPN5"/>
<evidence type="ECO:0000313" key="4">
    <source>
        <dbReference type="EMBL" id="PQJ79567.1"/>
    </source>
</evidence>
<evidence type="ECO:0000313" key="5">
    <source>
        <dbReference type="Proteomes" id="UP000238882"/>
    </source>
</evidence>
<feature type="signal peptide" evidence="2">
    <location>
        <begin position="1"/>
        <end position="22"/>
    </location>
</feature>
<feature type="chain" id="PRO_5015771502" description="Secretion system C-terminal sorting domain-containing protein" evidence="2">
    <location>
        <begin position="23"/>
        <end position="156"/>
    </location>
</feature>
<sequence>MKKQLVFIFFLISALGTFSQKATLSSGEEATGNGSVSYSVGQVFYTTNSSSNGSSLEGIQQSVELFVLSNSDFKDLVLKAVVYPNPIQNSINLILENTSLKQLKYHLYDIKGIAIKKGSINLKKTTIDISKYSTGIYLLKVIGKDKPLKTFKILKK</sequence>
<feature type="domain" description="Secretion system C-terminal sorting" evidence="3">
    <location>
        <begin position="82"/>
        <end position="146"/>
    </location>
</feature>
<comment type="caution">
    <text evidence="4">The sequence shown here is derived from an EMBL/GenBank/DDBJ whole genome shotgun (WGS) entry which is preliminary data.</text>
</comment>
<evidence type="ECO:0000259" key="3">
    <source>
        <dbReference type="Pfam" id="PF18962"/>
    </source>
</evidence>
<dbReference type="NCBIfam" id="TIGR04183">
    <property type="entry name" value="Por_Secre_tail"/>
    <property type="match status" value="1"/>
</dbReference>
<dbReference type="EMBL" id="MSCN01000001">
    <property type="protein sequence ID" value="PQJ79567.1"/>
    <property type="molecule type" value="Genomic_DNA"/>
</dbReference>
<dbReference type="Proteomes" id="UP000238882">
    <property type="component" value="Unassembled WGS sequence"/>
</dbReference>
<accession>A0A2S7WPN5</accession>
<dbReference type="OrthoDB" id="1352409at2"/>
<reference evidence="4 5" key="1">
    <citation type="submission" date="2016-12" db="EMBL/GenBank/DDBJ databases">
        <title>Trade-off between light-utilization and light-protection in marine flavobacteria.</title>
        <authorList>
            <person name="Kumagai Y."/>
            <person name="Yoshizawa S."/>
            <person name="Kogure K."/>
            <person name="Iwasaki W."/>
        </authorList>
    </citation>
    <scope>NUCLEOTIDE SEQUENCE [LARGE SCALE GENOMIC DNA]</scope>
    <source>
        <strain evidence="4 5">NBRC 108759</strain>
    </source>
</reference>
<keyword evidence="1 2" id="KW-0732">Signal</keyword>
<gene>
    <name evidence="4" type="ORF">BTO18_10465</name>
</gene>
<dbReference type="RefSeq" id="WP_105016162.1">
    <property type="nucleotide sequence ID" value="NZ_MSCN01000001.1"/>
</dbReference>
<dbReference type="Pfam" id="PF18962">
    <property type="entry name" value="Por_Secre_tail"/>
    <property type="match status" value="1"/>
</dbReference>
<dbReference type="InterPro" id="IPR026444">
    <property type="entry name" value="Secre_tail"/>
</dbReference>
<proteinExistence type="predicted"/>